<reference evidence="6 7" key="1">
    <citation type="submission" date="2019-07" db="EMBL/GenBank/DDBJ databases">
        <title>Genomics analysis of Aphanomyces spp. identifies a new class of oomycete effector associated with host adaptation.</title>
        <authorList>
            <person name="Gaulin E."/>
        </authorList>
    </citation>
    <scope>NUCLEOTIDE SEQUENCE [LARGE SCALE GENOMIC DNA]</scope>
    <source>
        <strain evidence="6 7">ATCC 201684</strain>
    </source>
</reference>
<keyword evidence="1" id="KW-0433">Leucine-rich repeat</keyword>
<name>A0A6G0XP72_9STRA</name>
<evidence type="ECO:0000313" key="6">
    <source>
        <dbReference type="EMBL" id="KAF0742185.1"/>
    </source>
</evidence>
<dbReference type="PANTHER" id="PTHR44329:SF214">
    <property type="entry name" value="PROTEIN KINASE DOMAIN-CONTAINING PROTEIN"/>
    <property type="match status" value="1"/>
</dbReference>
<dbReference type="Gene3D" id="1.10.510.10">
    <property type="entry name" value="Transferase(Phosphotransferase) domain 1"/>
    <property type="match status" value="1"/>
</dbReference>
<dbReference type="VEuPathDB" id="FungiDB:AeMF1_000772"/>
<keyword evidence="4" id="KW-0732">Signal</keyword>
<dbReference type="Gene3D" id="3.30.200.20">
    <property type="entry name" value="Phosphorylase Kinase, domain 1"/>
    <property type="match status" value="1"/>
</dbReference>
<keyword evidence="7" id="KW-1185">Reference proteome</keyword>
<dbReference type="GO" id="GO:0005524">
    <property type="term" value="F:ATP binding"/>
    <property type="evidence" value="ECO:0007669"/>
    <property type="project" value="InterPro"/>
</dbReference>
<dbReference type="InterPro" id="IPR011009">
    <property type="entry name" value="Kinase-like_dom_sf"/>
</dbReference>
<dbReference type="PROSITE" id="PS00108">
    <property type="entry name" value="PROTEIN_KINASE_ST"/>
    <property type="match status" value="1"/>
</dbReference>
<dbReference type="Gene3D" id="3.80.10.10">
    <property type="entry name" value="Ribonuclease Inhibitor"/>
    <property type="match status" value="1"/>
</dbReference>
<dbReference type="SUPFAM" id="SSF56112">
    <property type="entry name" value="Protein kinase-like (PK-like)"/>
    <property type="match status" value="1"/>
</dbReference>
<dbReference type="Pfam" id="PF00069">
    <property type="entry name" value="Pkinase"/>
    <property type="match status" value="1"/>
</dbReference>
<dbReference type="PROSITE" id="PS50011">
    <property type="entry name" value="PROTEIN_KINASE_DOM"/>
    <property type="match status" value="1"/>
</dbReference>
<dbReference type="InterPro" id="IPR000719">
    <property type="entry name" value="Prot_kinase_dom"/>
</dbReference>
<feature type="signal peptide" evidence="4">
    <location>
        <begin position="1"/>
        <end position="23"/>
    </location>
</feature>
<dbReference type="PROSITE" id="PS51450">
    <property type="entry name" value="LRR"/>
    <property type="match status" value="1"/>
</dbReference>
<evidence type="ECO:0000256" key="1">
    <source>
        <dbReference type="ARBA" id="ARBA00022614"/>
    </source>
</evidence>
<dbReference type="SMART" id="SM00220">
    <property type="entry name" value="S_TKc"/>
    <property type="match status" value="1"/>
</dbReference>
<keyword evidence="3" id="KW-1133">Transmembrane helix</keyword>
<organism evidence="6 7">
    <name type="scientific">Aphanomyces euteiches</name>
    <dbReference type="NCBI Taxonomy" id="100861"/>
    <lineage>
        <taxon>Eukaryota</taxon>
        <taxon>Sar</taxon>
        <taxon>Stramenopiles</taxon>
        <taxon>Oomycota</taxon>
        <taxon>Saprolegniomycetes</taxon>
        <taxon>Saprolegniales</taxon>
        <taxon>Verrucalvaceae</taxon>
        <taxon>Aphanomyces</taxon>
    </lineage>
</organism>
<dbReference type="AlphaFoldDB" id="A0A6G0XP72"/>
<evidence type="ECO:0000256" key="3">
    <source>
        <dbReference type="SAM" id="Phobius"/>
    </source>
</evidence>
<feature type="transmembrane region" description="Helical" evidence="3">
    <location>
        <begin position="335"/>
        <end position="355"/>
    </location>
</feature>
<sequence>MRHKFPRWSLSALLVLLLVPVQAAVENITFTTSSSNSSTVKIQFPNGTVTQIGGGNSTRVFTLQKNWTIDHVLTLPSNPSNITLSGVGIRSLAPDLASDATGGSVAVVYLDLSVNKIKSIDSVHFASKMIYLNMSYNAIERIGTVNPRWQNDSPGNSLSSLYLDHNAIVSLQGAIFPDSLPTLYLSFNRLESIDNASFPIGLTNLMLDNNPISSIRTVKFPSALATLSLMNNNLTTFNADLLPPSITTLCLTGNPLTTVYASEGQFTVLNHLANPKRTQLGANNSCDSIFSTNLSTAACPNSYKLLWNAFPICIVAPPTPSPSPTSESSHNQTTISIIIAVACAVVVALALIYYCRRYSDKDLRKDVVPNDIRFDPLFKEHRIPMKELETESVIAAGGFGIVYRATYRPSGETVAMKQLLPEKTHDTYAVEVFFQEIRLVSLLRHPNIVNFVGIAFTNLNNVTLVTELLPRGDLWTWLDRDPRQFSWTGGVENPIRGATVSKLQIVIDVLSALSYLHDLQPLLLHRDLKARNILLTETWVAKLTDFGTSRAYSEGDATMTAEIGTIPWIAPEVLRGDRYNEKADIYSFGVLLSEMDTCVVPYSHLLPVDCTNAGLDATRLHIVQSVAAGKLRPEFDPECPEWLLKIARDCLAFDAKTRPSAIDLCAEFQRIQASLRIDTRIEEP</sequence>
<dbReference type="SUPFAM" id="SSF52058">
    <property type="entry name" value="L domain-like"/>
    <property type="match status" value="1"/>
</dbReference>
<feature type="domain" description="Protein kinase" evidence="5">
    <location>
        <begin position="388"/>
        <end position="675"/>
    </location>
</feature>
<evidence type="ECO:0000256" key="4">
    <source>
        <dbReference type="SAM" id="SignalP"/>
    </source>
</evidence>
<evidence type="ECO:0000259" key="5">
    <source>
        <dbReference type="PROSITE" id="PS50011"/>
    </source>
</evidence>
<gene>
    <name evidence="6" type="ORF">Ae201684_002852</name>
</gene>
<feature type="chain" id="PRO_5026313034" description="Protein kinase domain-containing protein" evidence="4">
    <location>
        <begin position="24"/>
        <end position="684"/>
    </location>
</feature>
<dbReference type="InterPro" id="IPR032675">
    <property type="entry name" value="LRR_dom_sf"/>
</dbReference>
<dbReference type="GO" id="GO:0004674">
    <property type="term" value="F:protein serine/threonine kinase activity"/>
    <property type="evidence" value="ECO:0007669"/>
    <property type="project" value="TreeGrafter"/>
</dbReference>
<dbReference type="InterPro" id="IPR001611">
    <property type="entry name" value="Leu-rich_rpt"/>
</dbReference>
<keyword evidence="2" id="KW-0677">Repeat</keyword>
<evidence type="ECO:0000256" key="2">
    <source>
        <dbReference type="ARBA" id="ARBA00022737"/>
    </source>
</evidence>
<dbReference type="InterPro" id="IPR008271">
    <property type="entry name" value="Ser/Thr_kinase_AS"/>
</dbReference>
<dbReference type="CDD" id="cd13999">
    <property type="entry name" value="STKc_MAP3K-like"/>
    <property type="match status" value="1"/>
</dbReference>
<proteinExistence type="predicted"/>
<evidence type="ECO:0000313" key="7">
    <source>
        <dbReference type="Proteomes" id="UP000481153"/>
    </source>
</evidence>
<dbReference type="PANTHER" id="PTHR44329">
    <property type="entry name" value="SERINE/THREONINE-PROTEIN KINASE TNNI3K-RELATED"/>
    <property type="match status" value="1"/>
</dbReference>
<keyword evidence="3" id="KW-0812">Transmembrane</keyword>
<keyword evidence="3" id="KW-0472">Membrane</keyword>
<protein>
    <recommendedName>
        <fullName evidence="5">Protein kinase domain-containing protein</fullName>
    </recommendedName>
</protein>
<accession>A0A6G0XP72</accession>
<dbReference type="InterPro" id="IPR051681">
    <property type="entry name" value="Ser/Thr_Kinases-Pseudokinases"/>
</dbReference>
<comment type="caution">
    <text evidence="6">The sequence shown here is derived from an EMBL/GenBank/DDBJ whole genome shotgun (WGS) entry which is preliminary data.</text>
</comment>
<dbReference type="EMBL" id="VJMJ01000030">
    <property type="protein sequence ID" value="KAF0742185.1"/>
    <property type="molecule type" value="Genomic_DNA"/>
</dbReference>
<dbReference type="Proteomes" id="UP000481153">
    <property type="component" value="Unassembled WGS sequence"/>
</dbReference>